<feature type="transmembrane region" description="Helical" evidence="11">
    <location>
        <begin position="322"/>
        <end position="341"/>
    </location>
</feature>
<dbReference type="InterPro" id="IPR050297">
    <property type="entry name" value="LipidA_mod_glycosyltrf_83"/>
</dbReference>
<feature type="transmembrane region" description="Helical" evidence="11">
    <location>
        <begin position="356"/>
        <end position="374"/>
    </location>
</feature>
<evidence type="ECO:0000256" key="6">
    <source>
        <dbReference type="ARBA" id="ARBA00022679"/>
    </source>
</evidence>
<keyword evidence="10 11" id="KW-0472">Membrane</keyword>
<gene>
    <name evidence="12" type="ORF">UR56_C0007G0001</name>
</gene>
<evidence type="ECO:0000256" key="9">
    <source>
        <dbReference type="ARBA" id="ARBA00022989"/>
    </source>
</evidence>
<evidence type="ECO:0000256" key="8">
    <source>
        <dbReference type="ARBA" id="ARBA00022824"/>
    </source>
</evidence>
<feature type="transmembrane region" description="Helical" evidence="11">
    <location>
        <begin position="279"/>
        <end position="301"/>
    </location>
</feature>
<proteinExistence type="predicted"/>
<evidence type="ECO:0000256" key="11">
    <source>
        <dbReference type="SAM" id="Phobius"/>
    </source>
</evidence>
<feature type="transmembrane region" description="Helical" evidence="11">
    <location>
        <begin position="21"/>
        <end position="43"/>
    </location>
</feature>
<dbReference type="GO" id="GO:0009103">
    <property type="term" value="P:lipopolysaccharide biosynthetic process"/>
    <property type="evidence" value="ECO:0007669"/>
    <property type="project" value="UniProtKB-ARBA"/>
</dbReference>
<keyword evidence="9 11" id="KW-1133">Transmembrane helix</keyword>
<feature type="transmembrane region" description="Helical" evidence="11">
    <location>
        <begin position="179"/>
        <end position="198"/>
    </location>
</feature>
<evidence type="ECO:0000256" key="4">
    <source>
        <dbReference type="ARBA" id="ARBA00022475"/>
    </source>
</evidence>
<protein>
    <submittedName>
        <fullName evidence="12">PMT multi-domain protein</fullName>
    </submittedName>
</protein>
<dbReference type="GO" id="GO:0016763">
    <property type="term" value="F:pentosyltransferase activity"/>
    <property type="evidence" value="ECO:0007669"/>
    <property type="project" value="TreeGrafter"/>
</dbReference>
<comment type="caution">
    <text evidence="12">The sequence shown here is derived from an EMBL/GenBank/DDBJ whole genome shotgun (WGS) entry which is preliminary data.</text>
</comment>
<feature type="transmembrane region" description="Helical" evidence="11">
    <location>
        <begin position="124"/>
        <end position="139"/>
    </location>
</feature>
<dbReference type="Proteomes" id="UP000034004">
    <property type="component" value="Unassembled WGS sequence"/>
</dbReference>
<keyword evidence="8" id="KW-0256">Endoplasmic reticulum</keyword>
<evidence type="ECO:0000256" key="3">
    <source>
        <dbReference type="ARBA" id="ARBA00004922"/>
    </source>
</evidence>
<evidence type="ECO:0000313" key="12">
    <source>
        <dbReference type="EMBL" id="KKP62018.1"/>
    </source>
</evidence>
<name>A0A0G0AXS2_9BACT</name>
<evidence type="ECO:0000256" key="1">
    <source>
        <dbReference type="ARBA" id="ARBA00004477"/>
    </source>
</evidence>
<reference evidence="12 13" key="1">
    <citation type="journal article" date="2015" name="Nature">
        <title>rRNA introns, odd ribosomes, and small enigmatic genomes across a large radiation of phyla.</title>
        <authorList>
            <person name="Brown C.T."/>
            <person name="Hug L.A."/>
            <person name="Thomas B.C."/>
            <person name="Sharon I."/>
            <person name="Castelle C.J."/>
            <person name="Singh A."/>
            <person name="Wilkins M.J."/>
            <person name="Williams K.H."/>
            <person name="Banfield J.F."/>
        </authorList>
    </citation>
    <scope>NUCLEOTIDE SEQUENCE [LARGE SCALE GENOMIC DNA]</scope>
</reference>
<evidence type="ECO:0000256" key="10">
    <source>
        <dbReference type="ARBA" id="ARBA00023136"/>
    </source>
</evidence>
<evidence type="ECO:0000256" key="7">
    <source>
        <dbReference type="ARBA" id="ARBA00022692"/>
    </source>
</evidence>
<keyword evidence="5" id="KW-0328">Glycosyltransferase</keyword>
<feature type="transmembrane region" description="Helical" evidence="11">
    <location>
        <begin position="251"/>
        <end position="273"/>
    </location>
</feature>
<feature type="non-terminal residue" evidence="12">
    <location>
        <position position="1"/>
    </location>
</feature>
<dbReference type="PANTHER" id="PTHR33908">
    <property type="entry name" value="MANNOSYLTRANSFERASE YKCB-RELATED"/>
    <property type="match status" value="1"/>
</dbReference>
<dbReference type="PANTHER" id="PTHR33908:SF11">
    <property type="entry name" value="MEMBRANE PROTEIN"/>
    <property type="match status" value="1"/>
</dbReference>
<feature type="transmembrane region" description="Helical" evidence="11">
    <location>
        <begin position="146"/>
        <end position="167"/>
    </location>
</feature>
<keyword evidence="6" id="KW-0808">Transferase</keyword>
<accession>A0A0G0AXS2</accession>
<keyword evidence="4" id="KW-1003">Cell membrane</keyword>
<dbReference type="AlphaFoldDB" id="A0A0G0AXS2"/>
<dbReference type="GO" id="GO:0016758">
    <property type="term" value="F:hexosyltransferase activity"/>
    <property type="evidence" value="ECO:0007669"/>
    <property type="project" value="InterPro"/>
</dbReference>
<feature type="transmembrane region" description="Helical" evidence="11">
    <location>
        <begin position="63"/>
        <end position="87"/>
    </location>
</feature>
<dbReference type="Pfam" id="PF03155">
    <property type="entry name" value="Alg6_Alg8"/>
    <property type="match status" value="1"/>
</dbReference>
<dbReference type="GO" id="GO:0005886">
    <property type="term" value="C:plasma membrane"/>
    <property type="evidence" value="ECO:0007669"/>
    <property type="project" value="UniProtKB-SubCell"/>
</dbReference>
<evidence type="ECO:0000256" key="2">
    <source>
        <dbReference type="ARBA" id="ARBA00004651"/>
    </source>
</evidence>
<dbReference type="UniPathway" id="UPA00378"/>
<dbReference type="InterPro" id="IPR004856">
    <property type="entry name" value="Glyco_trans_ALG6/ALG8"/>
</dbReference>
<evidence type="ECO:0000256" key="5">
    <source>
        <dbReference type="ARBA" id="ARBA00022676"/>
    </source>
</evidence>
<dbReference type="STRING" id="1618484.UR56_C0007G0001"/>
<comment type="pathway">
    <text evidence="3">Protein modification; protein glycosylation.</text>
</comment>
<feature type="transmembrane region" description="Helical" evidence="11">
    <location>
        <begin position="99"/>
        <end position="118"/>
    </location>
</feature>
<evidence type="ECO:0000313" key="13">
    <source>
        <dbReference type="Proteomes" id="UP000034004"/>
    </source>
</evidence>
<comment type="subcellular location">
    <subcellularLocation>
        <location evidence="2">Cell membrane</location>
        <topology evidence="2">Multi-pass membrane protein</topology>
    </subcellularLocation>
    <subcellularLocation>
        <location evidence="1">Endoplasmic reticulum membrane</location>
        <topology evidence="1">Multi-pass membrane protein</topology>
    </subcellularLocation>
</comment>
<organism evidence="12 13">
    <name type="scientific">Candidatus Roizmanbacteria bacterium GW2011_GWC2_34_23</name>
    <dbReference type="NCBI Taxonomy" id="1618484"/>
    <lineage>
        <taxon>Bacteria</taxon>
        <taxon>Candidatus Roizmaniibacteriota</taxon>
    </lineage>
</organism>
<dbReference type="EMBL" id="LBPR01000007">
    <property type="protein sequence ID" value="KKP62018.1"/>
    <property type="molecule type" value="Genomic_DNA"/>
</dbReference>
<keyword evidence="7 11" id="KW-0812">Transmembrane</keyword>
<sequence>GFYETQSKEVYAWLYPNYPPLANLIFYLVFITKQPVFNLFWWLNLKIPFFPSKIFTFLGTREYTVGFYKIPAIIFDLILAYLCYLFAKKLFPKDKQKHLLIIVMILFNPVFIYISSLWGQIETIVLSLFMISIYLLVYSKKPVSSFVLFVLSFLVKPVVIIFLPIYLIYFLKNYGWKKLFFSLIIGNLVFWLSFLPYYKNGNIFIYPYITYFQKILLSQSMSNVSNSAFNFWTIFPGLMNMKDTIKIVGPLSYKAIGFILVCISYIVITSLYLKKAKNITVFFYSLFLTGFSYIMFATRMHERYWVYLLPFLFLIGLKERKYLKWTIFLSILFFLNIFYAWSVPYFNWINSLKNNITILLLSIINFLSFLYFLFKINSRFLIKS</sequence>